<gene>
    <name evidence="1" type="ORF">BDN70DRAFT_889043</name>
</gene>
<dbReference type="AlphaFoldDB" id="A0A9P5YKV8"/>
<evidence type="ECO:0000313" key="2">
    <source>
        <dbReference type="Proteomes" id="UP000807469"/>
    </source>
</evidence>
<dbReference type="EMBL" id="MU155987">
    <property type="protein sequence ID" value="KAF9470459.1"/>
    <property type="molecule type" value="Genomic_DNA"/>
</dbReference>
<protein>
    <submittedName>
        <fullName evidence="1">Uncharacterized protein</fullName>
    </submittedName>
</protein>
<organism evidence="1 2">
    <name type="scientific">Pholiota conissans</name>
    <dbReference type="NCBI Taxonomy" id="109636"/>
    <lineage>
        <taxon>Eukaryota</taxon>
        <taxon>Fungi</taxon>
        <taxon>Dikarya</taxon>
        <taxon>Basidiomycota</taxon>
        <taxon>Agaricomycotina</taxon>
        <taxon>Agaricomycetes</taxon>
        <taxon>Agaricomycetidae</taxon>
        <taxon>Agaricales</taxon>
        <taxon>Agaricineae</taxon>
        <taxon>Strophariaceae</taxon>
        <taxon>Pholiota</taxon>
    </lineage>
</organism>
<keyword evidence="2" id="KW-1185">Reference proteome</keyword>
<evidence type="ECO:0000313" key="1">
    <source>
        <dbReference type="EMBL" id="KAF9470459.1"/>
    </source>
</evidence>
<dbReference type="OrthoDB" id="2946879at2759"/>
<name>A0A9P5YKV8_9AGAR</name>
<reference evidence="1" key="1">
    <citation type="submission" date="2020-11" db="EMBL/GenBank/DDBJ databases">
        <authorList>
            <consortium name="DOE Joint Genome Institute"/>
            <person name="Ahrendt S."/>
            <person name="Riley R."/>
            <person name="Andreopoulos W."/>
            <person name="Labutti K."/>
            <person name="Pangilinan J."/>
            <person name="Ruiz-Duenas F.J."/>
            <person name="Barrasa J.M."/>
            <person name="Sanchez-Garcia M."/>
            <person name="Camarero S."/>
            <person name="Miyauchi S."/>
            <person name="Serrano A."/>
            <person name="Linde D."/>
            <person name="Babiker R."/>
            <person name="Drula E."/>
            <person name="Ayuso-Fernandez I."/>
            <person name="Pacheco R."/>
            <person name="Padilla G."/>
            <person name="Ferreira P."/>
            <person name="Barriuso J."/>
            <person name="Kellner H."/>
            <person name="Castanera R."/>
            <person name="Alfaro M."/>
            <person name="Ramirez L."/>
            <person name="Pisabarro A.G."/>
            <person name="Kuo A."/>
            <person name="Tritt A."/>
            <person name="Lipzen A."/>
            <person name="He G."/>
            <person name="Yan M."/>
            <person name="Ng V."/>
            <person name="Cullen D."/>
            <person name="Martin F."/>
            <person name="Rosso M.-N."/>
            <person name="Henrissat B."/>
            <person name="Hibbett D."/>
            <person name="Martinez A.T."/>
            <person name="Grigoriev I.V."/>
        </authorList>
    </citation>
    <scope>NUCLEOTIDE SEQUENCE</scope>
    <source>
        <strain evidence="1">CIRM-BRFM 674</strain>
    </source>
</reference>
<accession>A0A9P5YKV8</accession>
<comment type="caution">
    <text evidence="1">The sequence shown here is derived from an EMBL/GenBank/DDBJ whole genome shotgun (WGS) entry which is preliminary data.</text>
</comment>
<proteinExistence type="predicted"/>
<dbReference type="Proteomes" id="UP000807469">
    <property type="component" value="Unassembled WGS sequence"/>
</dbReference>
<sequence>MKIFSLQTLAKAITPLIISAPSASQTRDFTITGFSDGFCVQDSAVIETISSTAAGVAEKCFAFNVPMASFDVHMHGGCNMTTFFFDAACKNVYGTDMGNDWDAGCQTFGAGTMGSVKVTCF</sequence>